<comment type="subcellular location">
    <subcellularLocation>
        <location evidence="8">Cytoplasm</location>
    </subcellularLocation>
</comment>
<dbReference type="InterPro" id="IPR025877">
    <property type="entry name" value="MobA-like_NTP_Trfase"/>
</dbReference>
<dbReference type="CDD" id="cd02503">
    <property type="entry name" value="MobA"/>
    <property type="match status" value="1"/>
</dbReference>
<dbReference type="PANTHER" id="PTHR19136:SF81">
    <property type="entry name" value="MOLYBDENUM COFACTOR GUANYLYLTRANSFERASE"/>
    <property type="match status" value="1"/>
</dbReference>
<dbReference type="GO" id="GO:0046872">
    <property type="term" value="F:metal ion binding"/>
    <property type="evidence" value="ECO:0007669"/>
    <property type="project" value="UniProtKB-KW"/>
</dbReference>
<reference evidence="10" key="1">
    <citation type="submission" date="2022-07" db="EMBL/GenBank/DDBJ databases">
        <title>Enhanced cultured diversity of the mouse gut microbiota enables custom-made synthetic communities.</title>
        <authorList>
            <person name="Afrizal A."/>
        </authorList>
    </citation>
    <scope>NUCLEOTIDE SEQUENCE</scope>
    <source>
        <strain evidence="10">DSM 29482</strain>
    </source>
</reference>
<comment type="similarity">
    <text evidence="8">Belongs to the MobA family.</text>
</comment>
<name>A0A9X2MHH2_9FIRM</name>
<keyword evidence="4 8" id="KW-0547">Nucleotide-binding</keyword>
<evidence type="ECO:0000313" key="11">
    <source>
        <dbReference type="Proteomes" id="UP001142078"/>
    </source>
</evidence>
<dbReference type="Pfam" id="PF12804">
    <property type="entry name" value="NTP_transf_3"/>
    <property type="match status" value="1"/>
</dbReference>
<dbReference type="Proteomes" id="UP001142078">
    <property type="component" value="Unassembled WGS sequence"/>
</dbReference>
<keyword evidence="10" id="KW-0548">Nucleotidyltransferase</keyword>
<keyword evidence="3 8" id="KW-0479">Metal-binding</keyword>
<protein>
    <recommendedName>
        <fullName evidence="8">Probable molybdenum cofactor guanylyltransferase</fullName>
        <shortName evidence="8">MoCo guanylyltransferase</shortName>
        <ecNumber evidence="8">2.7.7.77</ecNumber>
    </recommendedName>
    <alternativeName>
        <fullName evidence="8">GTP:molybdopterin guanylyltransferase</fullName>
    </alternativeName>
    <alternativeName>
        <fullName evidence="8">Mo-MPT guanylyltransferase</fullName>
    </alternativeName>
    <alternativeName>
        <fullName evidence="8">Molybdopterin guanylyltransferase</fullName>
    </alternativeName>
    <alternativeName>
        <fullName evidence="8">Molybdopterin-guanine dinucleotide synthase</fullName>
        <shortName evidence="8">MGD synthase</shortName>
    </alternativeName>
</protein>
<keyword evidence="7 8" id="KW-0501">Molybdenum cofactor biosynthesis</keyword>
<evidence type="ECO:0000256" key="3">
    <source>
        <dbReference type="ARBA" id="ARBA00022723"/>
    </source>
</evidence>
<comment type="cofactor">
    <cofactor evidence="8">
        <name>Mg(2+)</name>
        <dbReference type="ChEBI" id="CHEBI:18420"/>
    </cofactor>
</comment>
<keyword evidence="2 8" id="KW-0808">Transferase</keyword>
<proteinExistence type="inferred from homology"/>
<evidence type="ECO:0000256" key="7">
    <source>
        <dbReference type="ARBA" id="ARBA00023150"/>
    </source>
</evidence>
<evidence type="ECO:0000256" key="2">
    <source>
        <dbReference type="ARBA" id="ARBA00022679"/>
    </source>
</evidence>
<feature type="binding site" evidence="8">
    <location>
        <position position="67"/>
    </location>
    <ligand>
        <name>GTP</name>
        <dbReference type="ChEBI" id="CHEBI:37565"/>
    </ligand>
</feature>
<keyword evidence="11" id="KW-1185">Reference proteome</keyword>
<dbReference type="SUPFAM" id="SSF53448">
    <property type="entry name" value="Nucleotide-diphospho-sugar transferases"/>
    <property type="match status" value="1"/>
</dbReference>
<evidence type="ECO:0000313" key="10">
    <source>
        <dbReference type="EMBL" id="MCR2043583.1"/>
    </source>
</evidence>
<keyword evidence="6 8" id="KW-0342">GTP-binding</keyword>
<comment type="catalytic activity">
    <reaction evidence="8">
        <text>Mo-molybdopterin + GTP + H(+) = Mo-molybdopterin guanine dinucleotide + diphosphate</text>
        <dbReference type="Rhea" id="RHEA:34243"/>
        <dbReference type="ChEBI" id="CHEBI:15378"/>
        <dbReference type="ChEBI" id="CHEBI:33019"/>
        <dbReference type="ChEBI" id="CHEBI:37565"/>
        <dbReference type="ChEBI" id="CHEBI:71302"/>
        <dbReference type="ChEBI" id="CHEBI:71310"/>
        <dbReference type="EC" id="2.7.7.77"/>
    </reaction>
</comment>
<dbReference type="GO" id="GO:0005737">
    <property type="term" value="C:cytoplasm"/>
    <property type="evidence" value="ECO:0007669"/>
    <property type="project" value="UniProtKB-SubCell"/>
</dbReference>
<dbReference type="PANTHER" id="PTHR19136">
    <property type="entry name" value="MOLYBDENUM COFACTOR GUANYLYLTRANSFERASE"/>
    <property type="match status" value="1"/>
</dbReference>
<evidence type="ECO:0000256" key="1">
    <source>
        <dbReference type="ARBA" id="ARBA00022490"/>
    </source>
</evidence>
<gene>
    <name evidence="8" type="primary">mobA</name>
    <name evidence="10" type="ORF">NSA23_05560</name>
</gene>
<dbReference type="Gene3D" id="3.90.550.10">
    <property type="entry name" value="Spore Coat Polysaccharide Biosynthesis Protein SpsA, Chain A"/>
    <property type="match status" value="1"/>
</dbReference>
<organism evidence="10 11">
    <name type="scientific">Anaerosalibacter massiliensis</name>
    <dbReference type="NCBI Taxonomy" id="1347392"/>
    <lineage>
        <taxon>Bacteria</taxon>
        <taxon>Bacillati</taxon>
        <taxon>Bacillota</taxon>
        <taxon>Tissierellia</taxon>
        <taxon>Tissierellales</taxon>
        <taxon>Sporanaerobacteraceae</taxon>
        <taxon>Anaerosalibacter</taxon>
    </lineage>
</organism>
<dbReference type="GO" id="GO:0061603">
    <property type="term" value="F:molybdenum cofactor guanylyltransferase activity"/>
    <property type="evidence" value="ECO:0007669"/>
    <property type="project" value="UniProtKB-EC"/>
</dbReference>
<comment type="caution">
    <text evidence="8">Lacks conserved residue(s) required for the propagation of feature annotation.</text>
</comment>
<keyword evidence="5 8" id="KW-0460">Magnesium</keyword>
<feature type="domain" description="MobA-like NTP transferase" evidence="9">
    <location>
        <begin position="7"/>
        <end position="162"/>
    </location>
</feature>
<keyword evidence="1 8" id="KW-0963">Cytoplasm</keyword>
<dbReference type="OrthoDB" id="9788394at2"/>
<dbReference type="HAMAP" id="MF_00316">
    <property type="entry name" value="MobA"/>
    <property type="match status" value="1"/>
</dbReference>
<accession>A0A9X2MHH2</accession>
<comment type="domain">
    <text evidence="8">The N-terminal domain determines nucleotide recognition and specific binding, while the C-terminal domain determines the specific binding to the target protein.</text>
</comment>
<dbReference type="EMBL" id="JANJZL010000003">
    <property type="protein sequence ID" value="MCR2043583.1"/>
    <property type="molecule type" value="Genomic_DNA"/>
</dbReference>
<feature type="binding site" evidence="8">
    <location>
        <position position="96"/>
    </location>
    <ligand>
        <name>Mg(2+)</name>
        <dbReference type="ChEBI" id="CHEBI:18420"/>
    </ligand>
</feature>
<feature type="binding site" evidence="8">
    <location>
        <position position="96"/>
    </location>
    <ligand>
        <name>GTP</name>
        <dbReference type="ChEBI" id="CHEBI:37565"/>
    </ligand>
</feature>
<dbReference type="GO" id="GO:0006777">
    <property type="term" value="P:Mo-molybdopterin cofactor biosynthetic process"/>
    <property type="evidence" value="ECO:0007669"/>
    <property type="project" value="UniProtKB-KW"/>
</dbReference>
<dbReference type="GO" id="GO:0005525">
    <property type="term" value="F:GTP binding"/>
    <property type="evidence" value="ECO:0007669"/>
    <property type="project" value="UniProtKB-UniRule"/>
</dbReference>
<dbReference type="RefSeq" id="WP_042678800.1">
    <property type="nucleotide sequence ID" value="NZ_CABKTM010000008.1"/>
</dbReference>
<feature type="binding site" evidence="8">
    <location>
        <begin position="10"/>
        <end position="12"/>
    </location>
    <ligand>
        <name>GTP</name>
        <dbReference type="ChEBI" id="CHEBI:37565"/>
    </ligand>
</feature>
<dbReference type="InterPro" id="IPR013482">
    <property type="entry name" value="Molybde_CF_guanTrfase"/>
</dbReference>
<evidence type="ECO:0000256" key="4">
    <source>
        <dbReference type="ARBA" id="ARBA00022741"/>
    </source>
</evidence>
<dbReference type="InterPro" id="IPR029044">
    <property type="entry name" value="Nucleotide-diphossugar_trans"/>
</dbReference>
<evidence type="ECO:0000256" key="6">
    <source>
        <dbReference type="ARBA" id="ARBA00023134"/>
    </source>
</evidence>
<sequence length="198" mass="22865">MKKLGTAAILAGGKSTRMGFDKQLLEVSEKRLIYNLIDKLNKEFEEIIIVTNSPEYYSDSNIKIMEDIIVGEGPLSGIHAGLKCASSQFVYFIACDMPNINLKYIRYMKSKIRDLEIYAEIYVTRCGKNIEPFNAFYSKDIIIDIENNLSQGKRSLRSLFEKIPTYCIEEKEARIFSPNWEMFLNLNTEEDLRNFLGK</sequence>
<dbReference type="AlphaFoldDB" id="A0A9X2MHH2"/>
<dbReference type="EC" id="2.7.7.77" evidence="8"/>
<evidence type="ECO:0000256" key="5">
    <source>
        <dbReference type="ARBA" id="ARBA00022842"/>
    </source>
</evidence>
<evidence type="ECO:0000259" key="9">
    <source>
        <dbReference type="Pfam" id="PF12804"/>
    </source>
</evidence>
<feature type="binding site" evidence="8">
    <location>
        <position position="22"/>
    </location>
    <ligand>
        <name>GTP</name>
        <dbReference type="ChEBI" id="CHEBI:37565"/>
    </ligand>
</feature>
<evidence type="ECO:0000256" key="8">
    <source>
        <dbReference type="HAMAP-Rule" id="MF_00316"/>
    </source>
</evidence>
<comment type="function">
    <text evidence="8">Transfers a GMP moiety from GTP to Mo-molybdopterin (Mo-MPT) cofactor (Moco or molybdenum cofactor) to form Mo-molybdopterin guanine dinucleotide (Mo-MGD) cofactor.</text>
</comment>
<comment type="caution">
    <text evidence="10">The sequence shown here is derived from an EMBL/GenBank/DDBJ whole genome shotgun (WGS) entry which is preliminary data.</text>
</comment>